<comment type="caution">
    <text evidence="2">The sequence shown here is derived from an EMBL/GenBank/DDBJ whole genome shotgun (WGS) entry which is preliminary data.</text>
</comment>
<feature type="non-terminal residue" evidence="2">
    <location>
        <position position="1"/>
    </location>
</feature>
<keyword evidence="3" id="KW-1185">Reference proteome</keyword>
<dbReference type="Proteomes" id="UP001432322">
    <property type="component" value="Unassembled WGS sequence"/>
</dbReference>
<gene>
    <name evidence="2" type="ORF">PFISCL1PPCAC_20366</name>
</gene>
<name>A0AAV5WEC6_9BILA</name>
<organism evidence="2 3">
    <name type="scientific">Pristionchus fissidentatus</name>
    <dbReference type="NCBI Taxonomy" id="1538716"/>
    <lineage>
        <taxon>Eukaryota</taxon>
        <taxon>Metazoa</taxon>
        <taxon>Ecdysozoa</taxon>
        <taxon>Nematoda</taxon>
        <taxon>Chromadorea</taxon>
        <taxon>Rhabditida</taxon>
        <taxon>Rhabditina</taxon>
        <taxon>Diplogasteromorpha</taxon>
        <taxon>Diplogasteroidea</taxon>
        <taxon>Neodiplogasteridae</taxon>
        <taxon>Pristionchus</taxon>
    </lineage>
</organism>
<evidence type="ECO:0000313" key="2">
    <source>
        <dbReference type="EMBL" id="GMT29069.1"/>
    </source>
</evidence>
<proteinExistence type="predicted"/>
<sequence>DPDPPKSPRTWVAQRYYKAVDLMKSQTSGPRLDPPHAEPWMANENMPALLPKASSPSPSPPGTQALPPKTQAPKASPIKTQVLADQFDTPGELFRRSKAGNRRRCILPHKGQAQSTGRGRKAKHICNVVSGSPSRLFQFRAVPFAVRRSHRARIHPRADIRVDLSSGNVDELSLLHQLEHQHPRQA</sequence>
<feature type="region of interest" description="Disordered" evidence="1">
    <location>
        <begin position="22"/>
        <end position="76"/>
    </location>
</feature>
<protein>
    <submittedName>
        <fullName evidence="2">Uncharacterized protein</fullName>
    </submittedName>
</protein>
<dbReference type="EMBL" id="BTSY01000005">
    <property type="protein sequence ID" value="GMT29069.1"/>
    <property type="molecule type" value="Genomic_DNA"/>
</dbReference>
<dbReference type="AlphaFoldDB" id="A0AAV5WEC6"/>
<reference evidence="2" key="1">
    <citation type="submission" date="2023-10" db="EMBL/GenBank/DDBJ databases">
        <title>Genome assembly of Pristionchus species.</title>
        <authorList>
            <person name="Yoshida K."/>
            <person name="Sommer R.J."/>
        </authorList>
    </citation>
    <scope>NUCLEOTIDE SEQUENCE</scope>
    <source>
        <strain evidence="2">RS5133</strain>
    </source>
</reference>
<evidence type="ECO:0000313" key="3">
    <source>
        <dbReference type="Proteomes" id="UP001432322"/>
    </source>
</evidence>
<accession>A0AAV5WEC6</accession>
<evidence type="ECO:0000256" key="1">
    <source>
        <dbReference type="SAM" id="MobiDB-lite"/>
    </source>
</evidence>